<dbReference type="CDD" id="cd00093">
    <property type="entry name" value="HTH_XRE"/>
    <property type="match status" value="1"/>
</dbReference>
<dbReference type="OrthoDB" id="4518607at2"/>
<dbReference type="GO" id="GO:0003677">
    <property type="term" value="F:DNA binding"/>
    <property type="evidence" value="ECO:0007669"/>
    <property type="project" value="InterPro"/>
</dbReference>
<evidence type="ECO:0000313" key="3">
    <source>
        <dbReference type="Proteomes" id="UP000323876"/>
    </source>
</evidence>
<proteinExistence type="predicted"/>
<comment type="caution">
    <text evidence="2">The sequence shown here is derived from an EMBL/GenBank/DDBJ whole genome shotgun (WGS) entry which is preliminary data.</text>
</comment>
<dbReference type="InterPro" id="IPR043917">
    <property type="entry name" value="DUF5753"/>
</dbReference>
<sequence length="293" mass="32985">MTPTGSTLPRRMLARQLRVLRENSSVSAETARKAIGVGKQTLWRMETGQPVRLNPLFIERLCALYGAHPDMTRMLLGLAEESHRTGWWHAYGDAIPKHFDLFVGLEEAARRIVSYQTVLLPGLLQTDGYRRAMTWVDSPTMPAAEVERRIELFTRRKSRLTDADNPLIVDTIVDECSLRRAIGGPAVMADQLHHLVGVDELPNVSVRVVPLAQEAYGGLAVGPFVLLEFPRHPTAHLTEPPVVYMQGHTGALYLEKSDDVQKYQQAYFEMQRSALDESRSRALIRKIAKEYAT</sequence>
<feature type="domain" description="DUF5753" evidence="1">
    <location>
        <begin position="100"/>
        <end position="286"/>
    </location>
</feature>
<dbReference type="EMBL" id="VXLC01000006">
    <property type="protein sequence ID" value="KAA8887428.1"/>
    <property type="molecule type" value="Genomic_DNA"/>
</dbReference>
<name>A0A5N0EDD6_9NOCA</name>
<dbReference type="AlphaFoldDB" id="A0A5N0EDD6"/>
<dbReference type="RefSeq" id="WP_150403004.1">
    <property type="nucleotide sequence ID" value="NZ_VXLC01000006.1"/>
</dbReference>
<dbReference type="SUPFAM" id="SSF47413">
    <property type="entry name" value="lambda repressor-like DNA-binding domains"/>
    <property type="match status" value="1"/>
</dbReference>
<gene>
    <name evidence="2" type="ORF">F3087_17165</name>
</gene>
<dbReference type="Pfam" id="PF13560">
    <property type="entry name" value="HTH_31"/>
    <property type="match status" value="1"/>
</dbReference>
<evidence type="ECO:0000259" key="1">
    <source>
        <dbReference type="Pfam" id="PF19054"/>
    </source>
</evidence>
<evidence type="ECO:0000313" key="2">
    <source>
        <dbReference type="EMBL" id="KAA8887428.1"/>
    </source>
</evidence>
<keyword evidence="3" id="KW-1185">Reference proteome</keyword>
<dbReference type="InterPro" id="IPR001387">
    <property type="entry name" value="Cro/C1-type_HTH"/>
</dbReference>
<organism evidence="2 3">
    <name type="scientific">Nocardia colli</name>
    <dbReference type="NCBI Taxonomy" id="2545717"/>
    <lineage>
        <taxon>Bacteria</taxon>
        <taxon>Bacillati</taxon>
        <taxon>Actinomycetota</taxon>
        <taxon>Actinomycetes</taxon>
        <taxon>Mycobacteriales</taxon>
        <taxon>Nocardiaceae</taxon>
        <taxon>Nocardia</taxon>
    </lineage>
</organism>
<protein>
    <submittedName>
        <fullName evidence="2">Helix-turn-helix domain-containing protein</fullName>
    </submittedName>
</protein>
<dbReference type="Proteomes" id="UP000323876">
    <property type="component" value="Unassembled WGS sequence"/>
</dbReference>
<accession>A0A5N0EDD6</accession>
<dbReference type="InterPro" id="IPR010982">
    <property type="entry name" value="Lambda_DNA-bd_dom_sf"/>
</dbReference>
<reference evidence="2 3" key="1">
    <citation type="submission" date="2019-09" db="EMBL/GenBank/DDBJ databases">
        <authorList>
            <person name="Wang X."/>
        </authorList>
    </citation>
    <scope>NUCLEOTIDE SEQUENCE [LARGE SCALE GENOMIC DNA]</scope>
    <source>
        <strain evidence="2 3">CICC 11023</strain>
    </source>
</reference>
<dbReference type="Pfam" id="PF19054">
    <property type="entry name" value="DUF5753"/>
    <property type="match status" value="1"/>
</dbReference>